<evidence type="ECO:0000313" key="1">
    <source>
        <dbReference type="Proteomes" id="UP000887580"/>
    </source>
</evidence>
<accession>A0AC35FFL5</accession>
<reference evidence="2" key="1">
    <citation type="submission" date="2022-11" db="UniProtKB">
        <authorList>
            <consortium name="WormBaseParasite"/>
        </authorList>
    </citation>
    <scope>IDENTIFICATION</scope>
</reference>
<protein>
    <submittedName>
        <fullName evidence="2">Uncharacterized protein</fullName>
    </submittedName>
</protein>
<sequence length="186" mass="21814">MPKTYDLDFVDHLLKAIDFFELENEFDIKESIHKSICQKFVEEPSNNFHSVLQFLSTAIKHDFDCLCNMCSALIANKFYHKWEETFPSNEPSNNFHSVLQFLSTAIKHDFDCLCNMCSALIANKFYHKWEEAFPSNTRNPNNLLFLEIFGPEGHIDLENQKSLTFRSFKLIEFAFVNSFFTNTILQ</sequence>
<dbReference type="Proteomes" id="UP000887580">
    <property type="component" value="Unplaced"/>
</dbReference>
<organism evidence="1 2">
    <name type="scientific">Panagrolaimus sp. PS1159</name>
    <dbReference type="NCBI Taxonomy" id="55785"/>
    <lineage>
        <taxon>Eukaryota</taxon>
        <taxon>Metazoa</taxon>
        <taxon>Ecdysozoa</taxon>
        <taxon>Nematoda</taxon>
        <taxon>Chromadorea</taxon>
        <taxon>Rhabditida</taxon>
        <taxon>Tylenchina</taxon>
        <taxon>Panagrolaimomorpha</taxon>
        <taxon>Panagrolaimoidea</taxon>
        <taxon>Panagrolaimidae</taxon>
        <taxon>Panagrolaimus</taxon>
    </lineage>
</organism>
<name>A0AC35FFL5_9BILA</name>
<proteinExistence type="predicted"/>
<evidence type="ECO:0000313" key="2">
    <source>
        <dbReference type="WBParaSite" id="PS1159_v2.g16317.t1"/>
    </source>
</evidence>
<dbReference type="WBParaSite" id="PS1159_v2.g16317.t1">
    <property type="protein sequence ID" value="PS1159_v2.g16317.t1"/>
    <property type="gene ID" value="PS1159_v2.g16317"/>
</dbReference>